<organism evidence="1 2">
    <name type="scientific">Natronomicrosphaera hydrolytica</name>
    <dbReference type="NCBI Taxonomy" id="3242702"/>
    <lineage>
        <taxon>Bacteria</taxon>
        <taxon>Pseudomonadati</taxon>
        <taxon>Planctomycetota</taxon>
        <taxon>Phycisphaerae</taxon>
        <taxon>Phycisphaerales</taxon>
        <taxon>Phycisphaeraceae</taxon>
        <taxon>Natronomicrosphaera</taxon>
    </lineage>
</organism>
<dbReference type="InterPro" id="IPR019292">
    <property type="entry name" value="McrC"/>
</dbReference>
<dbReference type="Proteomes" id="UP001575105">
    <property type="component" value="Unassembled WGS sequence"/>
</dbReference>
<evidence type="ECO:0000313" key="1">
    <source>
        <dbReference type="EMBL" id="MFA9476943.1"/>
    </source>
</evidence>
<name>A0ABV4U245_9BACT</name>
<dbReference type="RefSeq" id="WP_425343868.1">
    <property type="nucleotide sequence ID" value="NZ_JBGUBD010000001.1"/>
</dbReference>
<evidence type="ECO:0000313" key="2">
    <source>
        <dbReference type="Proteomes" id="UP001575105"/>
    </source>
</evidence>
<dbReference type="EMBL" id="JBGUBD010000001">
    <property type="protein sequence ID" value="MFA9476943.1"/>
    <property type="molecule type" value="Genomic_DNA"/>
</dbReference>
<gene>
    <name evidence="1" type="ORF">ACERK3_01425</name>
</gene>
<dbReference type="Pfam" id="PF10117">
    <property type="entry name" value="McrBC"/>
    <property type="match status" value="1"/>
</dbReference>
<proteinExistence type="predicted"/>
<protein>
    <submittedName>
        <fullName evidence="1">McrC family protein</fullName>
    </submittedName>
</protein>
<reference evidence="1 2" key="1">
    <citation type="submission" date="2024-08" db="EMBL/GenBank/DDBJ databases">
        <title>Whole-genome sequencing of halo(alkali)philic microorganisms from hypersaline lakes.</title>
        <authorList>
            <person name="Sorokin D.Y."/>
            <person name="Merkel A.Y."/>
            <person name="Messina E."/>
            <person name="Yakimov M."/>
        </authorList>
    </citation>
    <scope>NUCLEOTIDE SEQUENCE [LARGE SCALE GENOMIC DNA]</scope>
    <source>
        <strain evidence="1 2">AB-hyl4</strain>
    </source>
</reference>
<dbReference type="PANTHER" id="PTHR38733:SF1">
    <property type="entry name" value="TYPE IV METHYL-DIRECTED RESTRICTION ENZYME ECOKMCRBC"/>
    <property type="match status" value="1"/>
</dbReference>
<dbReference type="PANTHER" id="PTHR38733">
    <property type="entry name" value="PROTEIN MCRC"/>
    <property type="match status" value="1"/>
</dbReference>
<accession>A0ABV4U245</accession>
<sequence>MHLTITEYQKIPREQIGATRLQRLERLDRSHAAGSGEHIFDWSAMDTIRALNHVGVVQVPGLTVEILPKIEQVNDMTNDGEIPPQRARHNLLYMLAVTRCLPIRERHLAALRVQRMSLLEALIAIFARALVDELRRGLHHDYVRREENGHRLKGKLLLTQHLRANVARRDRMWVAFDEFLPDNLINRILKATCMRLVSLTRVTRTRQLLQEALIEMEQVDAQRIDNHHFEQVHLSRNSQRFEHLVDFCRLVLSNRSPAPTAGELSSFTLLFAMDQLFEEFVGRMIRRHADSLGFDRRQVRLQAHGDRRWLLRTSTDQGRFRLIPDVVVKGAGRLPQLILDTKWKRLRTDAEDARNGVSQADIYQLFAYAQQYQCPLSILLYPAVSGVSPKCYRIAHDAHERQIKIAFIDLSVDLAANNGRFVDELQAALA</sequence>
<comment type="caution">
    <text evidence="1">The sequence shown here is derived from an EMBL/GenBank/DDBJ whole genome shotgun (WGS) entry which is preliminary data.</text>
</comment>
<keyword evidence="2" id="KW-1185">Reference proteome</keyword>